<protein>
    <recommendedName>
        <fullName evidence="1">Ig-like domain-containing protein</fullName>
    </recommendedName>
</protein>
<dbReference type="AlphaFoldDB" id="F4C3R0"/>
<dbReference type="HOGENOM" id="CLU_598398_0_0_10"/>
<dbReference type="KEGG" id="shg:Sph21_2974"/>
<dbReference type="InterPro" id="IPR044023">
    <property type="entry name" value="Ig_7"/>
</dbReference>
<gene>
    <name evidence="2" type="ordered locus">Sph21_2974</name>
</gene>
<accession>F4C3R0</accession>
<evidence type="ECO:0000313" key="2">
    <source>
        <dbReference type="EMBL" id="ADZ79520.1"/>
    </source>
</evidence>
<evidence type="ECO:0000259" key="1">
    <source>
        <dbReference type="Pfam" id="PF19081"/>
    </source>
</evidence>
<feature type="domain" description="Ig-like" evidence="1">
    <location>
        <begin position="359"/>
        <end position="447"/>
    </location>
</feature>
<dbReference type="PATRIC" id="fig|743722.3.peg.3180"/>
<dbReference type="OrthoDB" id="1236981at2"/>
<dbReference type="STRING" id="743722.Sph21_2974"/>
<organism evidence="2">
    <name type="scientific">Sphingobacterium sp. (strain 21)</name>
    <dbReference type="NCBI Taxonomy" id="743722"/>
    <lineage>
        <taxon>Bacteria</taxon>
        <taxon>Pseudomonadati</taxon>
        <taxon>Bacteroidota</taxon>
        <taxon>Sphingobacteriia</taxon>
        <taxon>Sphingobacteriales</taxon>
        <taxon>Sphingobacteriaceae</taxon>
        <taxon>Sphingobacterium</taxon>
    </lineage>
</organism>
<sequence>MYSILFRSSIFKALALCLLLLFGVRGEGYGQRVLHFADGVPNINLSPATALGLPVGTATVTDLANSTDPNPQNFATIEVTALAGISSAQIQLNFLSPVPIGNTVFVRLSGTANGLLSGLGGDLRISAINGGTALDTSDYKVIKDLVSIEGSYYWAIKSTKTFTSVRIRVQTGVLLDSRRINVHHAFYITGEDICHSPLYSTIGTNGLTLDLLGNGAKVINPSRAIDSDPTNYSELSLGSGITIGLGNSIYQDVYFPESSPSNYGFRIFIRSPQSVVNLSLFSGIRVSAFNESGAMVYQQTLDQVLGIDLLGLAGGQLIPVDIYPSGGQSFNRIRVELGKFLDVNVLGAGLYFYGVRYIPPVPTISTINNITCEGNNVTLSVASPNPSMNYHWYNSTNVFLSNGPSFLIQASDLPVTGSPFIFYVSAEKPNCDEEESSKVPVTVIVYPKPSPPHITAN</sequence>
<dbReference type="Pfam" id="PF19081">
    <property type="entry name" value="Ig_7"/>
    <property type="match status" value="1"/>
</dbReference>
<dbReference type="eggNOG" id="COG1361">
    <property type="taxonomic scope" value="Bacteria"/>
</dbReference>
<name>F4C3R0_SPHS2</name>
<reference evidence="2" key="1">
    <citation type="submission" date="2011-03" db="EMBL/GenBank/DDBJ databases">
        <title>Complete sequence of Sphingobacterium sp. 21.</title>
        <authorList>
            <consortium name="US DOE Joint Genome Institute"/>
            <person name="Lucas S."/>
            <person name="Copeland A."/>
            <person name="Lapidus A."/>
            <person name="Cheng J.-F."/>
            <person name="Goodwin L."/>
            <person name="Pitluck S."/>
            <person name="Davenport K."/>
            <person name="Detter J.C."/>
            <person name="Han C."/>
            <person name="Tapia R."/>
            <person name="Land M."/>
            <person name="Hauser L."/>
            <person name="Kyrpides N."/>
            <person name="Ivanova N."/>
            <person name="Ovchinnikova G."/>
            <person name="Pagani I."/>
            <person name="Siebers A.K."/>
            <person name="Allgaier M."/>
            <person name="Thelen M.P."/>
            <person name="Hugenholtz P."/>
            <person name="Woyke T."/>
        </authorList>
    </citation>
    <scope>NUCLEOTIDE SEQUENCE</scope>
    <source>
        <strain evidence="2">21</strain>
    </source>
</reference>
<dbReference type="EMBL" id="CP002584">
    <property type="protein sequence ID" value="ADZ79520.1"/>
    <property type="molecule type" value="Genomic_DNA"/>
</dbReference>
<proteinExistence type="predicted"/>